<protein>
    <recommendedName>
        <fullName evidence="2">SGNH hydrolase-type esterase domain-containing protein</fullName>
    </recommendedName>
</protein>
<proteinExistence type="predicted"/>
<sequence length="165" mass="17953">MRGRILLAVGSIVVCLLGAEVLLAVVVPQVHRLPDIWMHDARLGWTHRPGTMGRMVTPEFDVAYSIDAAGRRRHESQAGPDAVHLQLYGDSFAEGWGVDVADGLAARLETHLVSSRGVGVTNYGTAGYGTDQEMLLFADAGAPQSPDVVLLLFYDKDVWNNVSRR</sequence>
<gene>
    <name evidence="1" type="ORF">METZ01_LOCUS510461</name>
</gene>
<organism evidence="1">
    <name type="scientific">marine metagenome</name>
    <dbReference type="NCBI Taxonomy" id="408172"/>
    <lineage>
        <taxon>unclassified sequences</taxon>
        <taxon>metagenomes</taxon>
        <taxon>ecological metagenomes</taxon>
    </lineage>
</organism>
<accession>A0A383EL77</accession>
<name>A0A383EL77_9ZZZZ</name>
<dbReference type="EMBL" id="UINC01226921">
    <property type="protein sequence ID" value="SVE57607.1"/>
    <property type="molecule type" value="Genomic_DNA"/>
</dbReference>
<evidence type="ECO:0000313" key="1">
    <source>
        <dbReference type="EMBL" id="SVE57607.1"/>
    </source>
</evidence>
<evidence type="ECO:0008006" key="2">
    <source>
        <dbReference type="Google" id="ProtNLM"/>
    </source>
</evidence>
<feature type="non-terminal residue" evidence="1">
    <location>
        <position position="165"/>
    </location>
</feature>
<dbReference type="Gene3D" id="3.40.50.1110">
    <property type="entry name" value="SGNH hydrolase"/>
    <property type="match status" value="1"/>
</dbReference>
<dbReference type="InterPro" id="IPR036514">
    <property type="entry name" value="SGNH_hydro_sf"/>
</dbReference>
<dbReference type="SUPFAM" id="SSF52266">
    <property type="entry name" value="SGNH hydrolase"/>
    <property type="match status" value="1"/>
</dbReference>
<reference evidence="1" key="1">
    <citation type="submission" date="2018-05" db="EMBL/GenBank/DDBJ databases">
        <authorList>
            <person name="Lanie J.A."/>
            <person name="Ng W.-L."/>
            <person name="Kazmierczak K.M."/>
            <person name="Andrzejewski T.M."/>
            <person name="Davidsen T.M."/>
            <person name="Wayne K.J."/>
            <person name="Tettelin H."/>
            <person name="Glass J.I."/>
            <person name="Rusch D."/>
            <person name="Podicherti R."/>
            <person name="Tsui H.-C.T."/>
            <person name="Winkler M.E."/>
        </authorList>
    </citation>
    <scope>NUCLEOTIDE SEQUENCE</scope>
</reference>
<dbReference type="AlphaFoldDB" id="A0A383EL77"/>